<dbReference type="EMBL" id="SMFO01000006">
    <property type="protein sequence ID" value="TDE03874.1"/>
    <property type="molecule type" value="Genomic_DNA"/>
</dbReference>
<keyword evidence="4" id="KW-0418">Kinase</keyword>
<evidence type="ECO:0000256" key="2">
    <source>
        <dbReference type="ARBA" id="ARBA00012438"/>
    </source>
</evidence>
<reference evidence="8 9" key="1">
    <citation type="submission" date="2019-03" db="EMBL/GenBank/DDBJ databases">
        <title>Flavobacterium TSA-D2 sp. nov., isolated from arctic soil.</title>
        <authorList>
            <person name="Chaudhary D.K."/>
        </authorList>
    </citation>
    <scope>NUCLEOTIDE SEQUENCE [LARGE SCALE GENOMIC DNA]</scope>
    <source>
        <strain evidence="8 9">TSA-D2</strain>
    </source>
</reference>
<evidence type="ECO:0000256" key="5">
    <source>
        <dbReference type="ARBA" id="ARBA00023012"/>
    </source>
</evidence>
<dbReference type="EC" id="2.7.13.3" evidence="2"/>
<keyword evidence="9" id="KW-1185">Reference proteome</keyword>
<evidence type="ECO:0000313" key="8">
    <source>
        <dbReference type="EMBL" id="TDE03874.1"/>
    </source>
</evidence>
<feature type="transmembrane region" description="Helical" evidence="6">
    <location>
        <begin position="397"/>
        <end position="419"/>
    </location>
</feature>
<dbReference type="PANTHER" id="PTHR24421">
    <property type="entry name" value="NITRATE/NITRITE SENSOR PROTEIN NARX-RELATED"/>
    <property type="match status" value="1"/>
</dbReference>
<evidence type="ECO:0000256" key="4">
    <source>
        <dbReference type="ARBA" id="ARBA00022777"/>
    </source>
</evidence>
<evidence type="ECO:0000256" key="6">
    <source>
        <dbReference type="SAM" id="Phobius"/>
    </source>
</evidence>
<dbReference type="PANTHER" id="PTHR24421:SF10">
    <property type="entry name" value="NITRATE_NITRITE SENSOR PROTEIN NARQ"/>
    <property type="match status" value="1"/>
</dbReference>
<proteinExistence type="predicted"/>
<dbReference type="GO" id="GO:0005524">
    <property type="term" value="F:ATP binding"/>
    <property type="evidence" value="ECO:0007669"/>
    <property type="project" value="UniProtKB-KW"/>
</dbReference>
<keyword evidence="8" id="KW-0547">Nucleotide-binding</keyword>
<dbReference type="InterPro" id="IPR005467">
    <property type="entry name" value="His_kinase_dom"/>
</dbReference>
<dbReference type="InterPro" id="IPR011990">
    <property type="entry name" value="TPR-like_helical_dom_sf"/>
</dbReference>
<dbReference type="Pfam" id="PF02518">
    <property type="entry name" value="HATPase_c"/>
    <property type="match status" value="1"/>
</dbReference>
<sequence>MFFIFSCKKSTTVLFDKSHFDGLSGNRKEKYLDSLVGSLKSKKNDATVRDIYLKIAAEYYYINNPKKSLDVSLKSLQLSKDSNDSIRIAKSLYYVGDCYENSKKDTAYFYYLKAQKVYEKIQDNDNVGRMLFNKAYVLFYDGNYVECEVEISKALQYLKKSTNHQLIYSCNTLMGNCLEKLVNYDKALWYHKMALSDLEKMKINDNDKNEINNYNVTSIINICNLHDLKGEFPKSIKKLQALLSEELKKKWTRLYANVLSNLAYSKMRNGDYENVESMFFESLKIVDSIGIEPDILYKKIHIGEYFLTQKDTIKSIESLKEANQLAIKIKSSNEILTSLKLLSKIDKKKSLFYTNEYIKVSDSINIVQKNTHNKYARIEYETSRIEDENKVLTKKNFYILIISFGLILLLVTIIVMRYLKYKNKKLQFLKKQQEANEEIYQLLTEQHEKINVAKENEKAKIAKELHDGVMNKIYGVRMNLGFFNSKIDAKIIEKRKEYIFELQNIENEIRTISHDLSRGSFFEGNDFNVLLSSLIENQKDISSTQFKYLNDETFAWATIQNIYKINLYRIIQEAILNINKYANAKNCEIRIQKKKDNLLKLSITDDGDGFDLKKKNNGIGLSNMKERANSLKGQFNIESKIGEGTKIEVMFNFQTLS</sequence>
<comment type="caution">
    <text evidence="8">The sequence shown here is derived from an EMBL/GenBank/DDBJ whole genome shotgun (WGS) entry which is preliminary data.</text>
</comment>
<dbReference type="InterPro" id="IPR019734">
    <property type="entry name" value="TPR_rpt"/>
</dbReference>
<keyword evidence="3" id="KW-0808">Transferase</keyword>
<protein>
    <recommendedName>
        <fullName evidence="2">histidine kinase</fullName>
        <ecNumber evidence="2">2.7.13.3</ecNumber>
    </recommendedName>
</protein>
<dbReference type="Gene3D" id="3.30.565.10">
    <property type="entry name" value="Histidine kinase-like ATPase, C-terminal domain"/>
    <property type="match status" value="1"/>
</dbReference>
<dbReference type="SUPFAM" id="SSF48452">
    <property type="entry name" value="TPR-like"/>
    <property type="match status" value="2"/>
</dbReference>
<evidence type="ECO:0000313" key="9">
    <source>
        <dbReference type="Proteomes" id="UP000294597"/>
    </source>
</evidence>
<organism evidence="8 9">
    <name type="scientific">Flavobacterium hiemivividum</name>
    <dbReference type="NCBI Taxonomy" id="2541734"/>
    <lineage>
        <taxon>Bacteria</taxon>
        <taxon>Pseudomonadati</taxon>
        <taxon>Bacteroidota</taxon>
        <taxon>Flavobacteriia</taxon>
        <taxon>Flavobacteriales</taxon>
        <taxon>Flavobacteriaceae</taxon>
        <taxon>Flavobacterium</taxon>
    </lineage>
</organism>
<feature type="domain" description="Histidine kinase" evidence="7">
    <location>
        <begin position="567"/>
        <end position="655"/>
    </location>
</feature>
<keyword evidence="8" id="KW-0067">ATP-binding</keyword>
<dbReference type="CDD" id="cd16917">
    <property type="entry name" value="HATPase_UhpB-NarQ-NarX-like"/>
    <property type="match status" value="1"/>
</dbReference>
<dbReference type="GO" id="GO:0004673">
    <property type="term" value="F:protein histidine kinase activity"/>
    <property type="evidence" value="ECO:0007669"/>
    <property type="project" value="UniProtKB-EC"/>
</dbReference>
<dbReference type="SMART" id="SM00387">
    <property type="entry name" value="HATPase_c"/>
    <property type="match status" value="1"/>
</dbReference>
<keyword evidence="6" id="KW-0472">Membrane</keyword>
<dbReference type="InterPro" id="IPR050482">
    <property type="entry name" value="Sensor_HK_TwoCompSys"/>
</dbReference>
<keyword evidence="5" id="KW-0902">Two-component regulatory system</keyword>
<keyword evidence="6" id="KW-0812">Transmembrane</keyword>
<evidence type="ECO:0000259" key="7">
    <source>
        <dbReference type="PROSITE" id="PS50109"/>
    </source>
</evidence>
<dbReference type="Proteomes" id="UP000294597">
    <property type="component" value="Unassembled WGS sequence"/>
</dbReference>
<accession>A0A4R5CZ33</accession>
<dbReference type="PROSITE" id="PS50109">
    <property type="entry name" value="HIS_KIN"/>
    <property type="match status" value="1"/>
</dbReference>
<dbReference type="InterPro" id="IPR036890">
    <property type="entry name" value="HATPase_C_sf"/>
</dbReference>
<dbReference type="SMART" id="SM00028">
    <property type="entry name" value="TPR"/>
    <property type="match status" value="5"/>
</dbReference>
<evidence type="ECO:0000256" key="1">
    <source>
        <dbReference type="ARBA" id="ARBA00000085"/>
    </source>
</evidence>
<gene>
    <name evidence="8" type="ORF">E0F98_09540</name>
</gene>
<dbReference type="GO" id="GO:0000160">
    <property type="term" value="P:phosphorelay signal transduction system"/>
    <property type="evidence" value="ECO:0007669"/>
    <property type="project" value="UniProtKB-KW"/>
</dbReference>
<name>A0A4R5CZ33_9FLAO</name>
<dbReference type="Gene3D" id="1.20.5.1930">
    <property type="match status" value="1"/>
</dbReference>
<dbReference type="Gene3D" id="1.25.40.10">
    <property type="entry name" value="Tetratricopeptide repeat domain"/>
    <property type="match status" value="2"/>
</dbReference>
<dbReference type="InterPro" id="IPR003594">
    <property type="entry name" value="HATPase_dom"/>
</dbReference>
<evidence type="ECO:0000256" key="3">
    <source>
        <dbReference type="ARBA" id="ARBA00022679"/>
    </source>
</evidence>
<dbReference type="SUPFAM" id="SSF55874">
    <property type="entry name" value="ATPase domain of HSP90 chaperone/DNA topoisomerase II/histidine kinase"/>
    <property type="match status" value="1"/>
</dbReference>
<keyword evidence="6" id="KW-1133">Transmembrane helix</keyword>
<dbReference type="AlphaFoldDB" id="A0A4R5CZ33"/>
<comment type="catalytic activity">
    <reaction evidence="1">
        <text>ATP + protein L-histidine = ADP + protein N-phospho-L-histidine.</text>
        <dbReference type="EC" id="2.7.13.3"/>
    </reaction>
</comment>